<protein>
    <recommendedName>
        <fullName evidence="2">CRAL-TRIO domain-containing protein</fullName>
    </recommendedName>
</protein>
<dbReference type="SMART" id="SM00516">
    <property type="entry name" value="SEC14"/>
    <property type="match status" value="1"/>
</dbReference>
<dbReference type="SUPFAM" id="SSF46938">
    <property type="entry name" value="CRAL/TRIO N-terminal domain"/>
    <property type="match status" value="1"/>
</dbReference>
<dbReference type="eggNOG" id="KOG1471">
    <property type="taxonomic scope" value="Eukaryota"/>
</dbReference>
<dbReference type="Gene3D" id="3.40.525.10">
    <property type="entry name" value="CRAL-TRIO lipid binding domain"/>
    <property type="match status" value="1"/>
</dbReference>
<organism evidence="3 4">
    <name type="scientific">Spizellomyces punctatus (strain DAOM BR117)</name>
    <dbReference type="NCBI Taxonomy" id="645134"/>
    <lineage>
        <taxon>Eukaryota</taxon>
        <taxon>Fungi</taxon>
        <taxon>Fungi incertae sedis</taxon>
        <taxon>Chytridiomycota</taxon>
        <taxon>Chytridiomycota incertae sedis</taxon>
        <taxon>Chytridiomycetes</taxon>
        <taxon>Spizellomycetales</taxon>
        <taxon>Spizellomycetaceae</taxon>
        <taxon>Spizellomyces</taxon>
    </lineage>
</organism>
<dbReference type="InterPro" id="IPR001251">
    <property type="entry name" value="CRAL-TRIO_dom"/>
</dbReference>
<keyword evidence="4" id="KW-1185">Reference proteome</keyword>
<evidence type="ECO:0000256" key="1">
    <source>
        <dbReference type="SAM" id="MobiDB-lite"/>
    </source>
</evidence>
<proteinExistence type="predicted"/>
<dbReference type="AlphaFoldDB" id="A0A0L0HKU9"/>
<dbReference type="VEuPathDB" id="FungiDB:SPPG_03525"/>
<dbReference type="RefSeq" id="XP_016609771.1">
    <property type="nucleotide sequence ID" value="XM_016751788.1"/>
</dbReference>
<evidence type="ECO:0000313" key="4">
    <source>
        <dbReference type="Proteomes" id="UP000053201"/>
    </source>
</evidence>
<dbReference type="Pfam" id="PF00650">
    <property type="entry name" value="CRAL_TRIO"/>
    <property type="match status" value="1"/>
</dbReference>
<gene>
    <name evidence="3" type="ORF">SPPG_03525</name>
</gene>
<dbReference type="SMART" id="SM01100">
    <property type="entry name" value="CRAL_TRIO_N"/>
    <property type="match status" value="1"/>
</dbReference>
<dbReference type="PANTHER" id="PTHR45657">
    <property type="entry name" value="CRAL-TRIO DOMAIN-CONTAINING PROTEIN YKL091C-RELATED"/>
    <property type="match status" value="1"/>
</dbReference>
<dbReference type="CDD" id="cd00170">
    <property type="entry name" value="SEC14"/>
    <property type="match status" value="1"/>
</dbReference>
<feature type="domain" description="CRAL-TRIO" evidence="2">
    <location>
        <begin position="120"/>
        <end position="282"/>
    </location>
</feature>
<dbReference type="PANTHER" id="PTHR45657:SF1">
    <property type="entry name" value="CRAL-TRIO DOMAIN-CONTAINING PROTEIN YKL091C-RELATED"/>
    <property type="match status" value="1"/>
</dbReference>
<sequence>MSASKIDLNNLTDDQKTQAIKEFRALLGSESPKHDDNTLLRFLIARQLNAQKAHEMLNGYFEWREKEGIDRLPVPGVNGNPVMQNVRGFRSVPDANWDMSVEGMPEDFKKFYSCMGGGCFHKVDKEGTPVFIERTGYHDVKGLAVKCSPAVMLDWHIRNNEFVFNVLMPECTQRAGKTIEKHTVIFDCTGLGIWQFDMTGLNLLRAVSDLDSRVYPERLGKLFIVNTPGIFARAWNIIKRWLDKRILEKIFICGSDYKDVLLQHVDAENLPDFLGGKCTCSHMPGGCVPSPYLESRNAKGAGDNFQFSTSLGSSSHEYEITVPKEEVEGASQAKLFYKFRTTKRAVHFEIRHRKEDCADERVIVPSTSRDSHKEIVQSDMNVEPGTYVFSWQKPAGGFSLFNSLALDYSIDLTVEDGEEFVTEHVTVHEADEKPGSDSDDVVETAEGVGRLSVS</sequence>
<dbReference type="InterPro" id="IPR011074">
    <property type="entry name" value="CRAL/TRIO_N_dom"/>
</dbReference>
<dbReference type="EMBL" id="KQ257454">
    <property type="protein sequence ID" value="KND01732.1"/>
    <property type="molecule type" value="Genomic_DNA"/>
</dbReference>
<dbReference type="InParanoid" id="A0A0L0HKU9"/>
<dbReference type="InterPro" id="IPR036865">
    <property type="entry name" value="CRAL-TRIO_dom_sf"/>
</dbReference>
<feature type="region of interest" description="Disordered" evidence="1">
    <location>
        <begin position="430"/>
        <end position="454"/>
    </location>
</feature>
<dbReference type="OMA" id="YGHIEEQ"/>
<dbReference type="Pfam" id="PF03765">
    <property type="entry name" value="CRAL_TRIO_N"/>
    <property type="match status" value="1"/>
</dbReference>
<dbReference type="InterPro" id="IPR036273">
    <property type="entry name" value="CRAL/TRIO_N_dom_sf"/>
</dbReference>
<dbReference type="Gene3D" id="2.60.120.680">
    <property type="entry name" value="GOLD domain"/>
    <property type="match status" value="1"/>
</dbReference>
<dbReference type="Proteomes" id="UP000053201">
    <property type="component" value="Unassembled WGS sequence"/>
</dbReference>
<dbReference type="OrthoDB" id="1434354at2759"/>
<dbReference type="PROSITE" id="PS50191">
    <property type="entry name" value="CRAL_TRIO"/>
    <property type="match status" value="1"/>
</dbReference>
<evidence type="ECO:0000259" key="2">
    <source>
        <dbReference type="PROSITE" id="PS50191"/>
    </source>
</evidence>
<accession>A0A0L0HKU9</accession>
<dbReference type="STRING" id="645134.A0A0L0HKU9"/>
<evidence type="ECO:0000313" key="3">
    <source>
        <dbReference type="EMBL" id="KND01732.1"/>
    </source>
</evidence>
<dbReference type="SUPFAM" id="SSF52087">
    <property type="entry name" value="CRAL/TRIO domain"/>
    <property type="match status" value="1"/>
</dbReference>
<dbReference type="GeneID" id="27687036"/>
<reference evidence="3 4" key="1">
    <citation type="submission" date="2009-08" db="EMBL/GenBank/DDBJ databases">
        <title>The Genome Sequence of Spizellomyces punctatus strain DAOM BR117.</title>
        <authorList>
            <consortium name="The Broad Institute Genome Sequencing Platform"/>
            <person name="Russ C."/>
            <person name="Cuomo C."/>
            <person name="Shea T."/>
            <person name="Young S.K."/>
            <person name="Zeng Q."/>
            <person name="Koehrsen M."/>
            <person name="Haas B."/>
            <person name="Borodovsky M."/>
            <person name="Guigo R."/>
            <person name="Alvarado L."/>
            <person name="Berlin A."/>
            <person name="Bochicchio J."/>
            <person name="Borenstein D."/>
            <person name="Chapman S."/>
            <person name="Chen Z."/>
            <person name="Engels R."/>
            <person name="Freedman E."/>
            <person name="Gellesch M."/>
            <person name="Goldberg J."/>
            <person name="Griggs A."/>
            <person name="Gujja S."/>
            <person name="Heiman D."/>
            <person name="Hepburn T."/>
            <person name="Howarth C."/>
            <person name="Jen D."/>
            <person name="Larson L."/>
            <person name="Lewis B."/>
            <person name="Mehta T."/>
            <person name="Park D."/>
            <person name="Pearson M."/>
            <person name="Roberts A."/>
            <person name="Saif S."/>
            <person name="Shenoy N."/>
            <person name="Sisk P."/>
            <person name="Stolte C."/>
            <person name="Sykes S."/>
            <person name="Thomson T."/>
            <person name="Walk T."/>
            <person name="White J."/>
            <person name="Yandava C."/>
            <person name="Burger G."/>
            <person name="Gray M.W."/>
            <person name="Holland P.W.H."/>
            <person name="King N."/>
            <person name="Lang F.B.F."/>
            <person name="Roger A.J."/>
            <person name="Ruiz-Trillo I."/>
            <person name="Lander E."/>
            <person name="Nusbaum C."/>
        </authorList>
    </citation>
    <scope>NUCLEOTIDE SEQUENCE [LARGE SCALE GENOMIC DNA]</scope>
    <source>
        <strain evidence="3 4">DAOM BR117</strain>
    </source>
</reference>
<name>A0A0L0HKU9_SPIPD</name>
<dbReference type="InterPro" id="IPR051026">
    <property type="entry name" value="PI/PC_transfer"/>
</dbReference>